<dbReference type="Gene3D" id="2.40.480.10">
    <property type="entry name" value="Allene oxide cyclase-like"/>
    <property type="match status" value="1"/>
</dbReference>
<comment type="subcellular location">
    <subcellularLocation>
        <location evidence="4">Secreted</location>
        <location evidence="4">Extracellular space</location>
        <location evidence="4">Apoplast</location>
    </subcellularLocation>
</comment>
<evidence type="ECO:0000256" key="2">
    <source>
        <dbReference type="ARBA" id="ARBA00011738"/>
    </source>
</evidence>
<comment type="function">
    <text evidence="4">Dirigent proteins impart stereoselectivity on the phenoxy radical-coupling reaction, yielding optically active lignans from two molecules of coniferyl alcohol in the biosynthesis of lignans, flavonolignans, and alkaloids and thus plays a central role in plant secondary metabolism.</text>
</comment>
<dbReference type="PANTHER" id="PTHR21495">
    <property type="entry name" value="NUCLEOPORIN-RELATED"/>
    <property type="match status" value="1"/>
</dbReference>
<dbReference type="GO" id="GO:0048046">
    <property type="term" value="C:apoplast"/>
    <property type="evidence" value="ECO:0007669"/>
    <property type="project" value="UniProtKB-SubCell"/>
</dbReference>
<comment type="caution">
    <text evidence="5">The sequence shown here is derived from an EMBL/GenBank/DDBJ whole genome shotgun (WGS) entry which is preliminary data.</text>
</comment>
<accession>A0AAV1XXF7</accession>
<comment type="similarity">
    <text evidence="1 4">Belongs to the plant dirigent protein family.</text>
</comment>
<keyword evidence="4" id="KW-0052">Apoplast</keyword>
<dbReference type="Proteomes" id="UP001497480">
    <property type="component" value="Unassembled WGS sequence"/>
</dbReference>
<evidence type="ECO:0000256" key="3">
    <source>
        <dbReference type="ARBA" id="ARBA00022525"/>
    </source>
</evidence>
<dbReference type="InterPro" id="IPR044859">
    <property type="entry name" value="Allene_oxi_cyc_Dirigent"/>
</dbReference>
<protein>
    <recommendedName>
        <fullName evidence="4">Dirigent protein</fullName>
    </recommendedName>
</protein>
<dbReference type="GO" id="GO:0009699">
    <property type="term" value="P:phenylpropanoid biosynthetic process"/>
    <property type="evidence" value="ECO:0007669"/>
    <property type="project" value="UniProtKB-ARBA"/>
</dbReference>
<dbReference type="EMBL" id="CAXHTB010000019">
    <property type="protein sequence ID" value="CAL0326227.1"/>
    <property type="molecule type" value="Genomic_DNA"/>
</dbReference>
<evidence type="ECO:0000256" key="4">
    <source>
        <dbReference type="RuleBase" id="RU363099"/>
    </source>
</evidence>
<comment type="subunit">
    <text evidence="2 4">Homodimer.</text>
</comment>
<dbReference type="Pfam" id="PF03018">
    <property type="entry name" value="Dirigent"/>
    <property type="match status" value="1"/>
</dbReference>
<evidence type="ECO:0000313" key="6">
    <source>
        <dbReference type="Proteomes" id="UP001497480"/>
    </source>
</evidence>
<keyword evidence="6" id="KW-1185">Reference proteome</keyword>
<proteinExistence type="inferred from homology"/>
<sequence>MTQYLIPKFPQFMRTLTMSSPLSIFLLISLILISTYLTTITTDAAFSEQSNIMLPSEKLTHLHFYYHDISNNQNPTIVQIINTPKGVPNGFGTTFVMDDAMTEGPELSSKEVGRAQGLFALASLQDLGMTMLTNFAFTEGIFAGSTLSMLGRNLISEQNREMPIVGGTGVFRFARGYAIANSVTSISTQEHFIVEYNITVYHP</sequence>
<gene>
    <name evidence="5" type="ORF">LLUT_LOCUS27287</name>
</gene>
<dbReference type="InterPro" id="IPR004265">
    <property type="entry name" value="Dirigent"/>
</dbReference>
<name>A0AAV1XXF7_LUPLU</name>
<dbReference type="AlphaFoldDB" id="A0AAV1XXF7"/>
<evidence type="ECO:0000313" key="5">
    <source>
        <dbReference type="EMBL" id="CAL0326227.1"/>
    </source>
</evidence>
<reference evidence="5 6" key="1">
    <citation type="submission" date="2024-03" db="EMBL/GenBank/DDBJ databases">
        <authorList>
            <person name="Martinez-Hernandez J."/>
        </authorList>
    </citation>
    <scope>NUCLEOTIDE SEQUENCE [LARGE SCALE GENOMIC DNA]</scope>
</reference>
<organism evidence="5 6">
    <name type="scientific">Lupinus luteus</name>
    <name type="common">European yellow lupine</name>
    <dbReference type="NCBI Taxonomy" id="3873"/>
    <lineage>
        <taxon>Eukaryota</taxon>
        <taxon>Viridiplantae</taxon>
        <taxon>Streptophyta</taxon>
        <taxon>Embryophyta</taxon>
        <taxon>Tracheophyta</taxon>
        <taxon>Spermatophyta</taxon>
        <taxon>Magnoliopsida</taxon>
        <taxon>eudicotyledons</taxon>
        <taxon>Gunneridae</taxon>
        <taxon>Pentapetalae</taxon>
        <taxon>rosids</taxon>
        <taxon>fabids</taxon>
        <taxon>Fabales</taxon>
        <taxon>Fabaceae</taxon>
        <taxon>Papilionoideae</taxon>
        <taxon>50 kb inversion clade</taxon>
        <taxon>genistoids sensu lato</taxon>
        <taxon>core genistoids</taxon>
        <taxon>Genisteae</taxon>
        <taxon>Lupinus</taxon>
    </lineage>
</organism>
<evidence type="ECO:0000256" key="1">
    <source>
        <dbReference type="ARBA" id="ARBA00010746"/>
    </source>
</evidence>
<keyword evidence="3 4" id="KW-0964">Secreted</keyword>